<dbReference type="EMBL" id="SDRB02005337">
    <property type="protein sequence ID" value="THG14466.1"/>
    <property type="molecule type" value="Genomic_DNA"/>
</dbReference>
<dbReference type="NCBIfam" id="TIGR00714">
    <property type="entry name" value="hscB"/>
    <property type="match status" value="1"/>
</dbReference>
<dbReference type="GO" id="GO:0051087">
    <property type="term" value="F:protein-folding chaperone binding"/>
    <property type="evidence" value="ECO:0007669"/>
    <property type="project" value="InterPro"/>
</dbReference>
<keyword evidence="5" id="KW-1185">Reference proteome</keyword>
<comment type="caution">
    <text evidence="4">The sequence shown here is derived from an EMBL/GenBank/DDBJ whole genome shotgun (WGS) entry which is preliminary data.</text>
</comment>
<dbReference type="PANTHER" id="PTHR14021:SF15">
    <property type="entry name" value="IRON-SULFUR CLUSTER CO-CHAPERONE PROTEIN HSCB"/>
    <property type="match status" value="1"/>
</dbReference>
<sequence length="319" mass="35835">MWKLKLRSPLSTILRRTLPSASRLSIDPTSQTPLSTAFSSLIGEEEDRVFRFRRCHFFGNLVFSGKNFSSESAEKVVIRCWNCTSVAQTAPFLSCENCRSVQPVVPSVDYFQIFGLEKKYEIEEGNLEGKYKDWQKKLHPDLVHSKSEREKEYAAEQSARVIDAYRTLANPLARAIYILKLEGVVVDEEGTISEPELLAEILEIREAVEETADSQELRQIQAQVLTRCGYAYRYGCTGTGYAEYRLGTANTFGYIVGLIPISATWPAAVEFNYYFLVRDIHEQMTIGDALVSTLLVLSIGLNNDIASGTRAVAKSIQSL</sequence>
<organism evidence="4 5">
    <name type="scientific">Camellia sinensis var. sinensis</name>
    <name type="common">China tea</name>
    <dbReference type="NCBI Taxonomy" id="542762"/>
    <lineage>
        <taxon>Eukaryota</taxon>
        <taxon>Viridiplantae</taxon>
        <taxon>Streptophyta</taxon>
        <taxon>Embryophyta</taxon>
        <taxon>Tracheophyta</taxon>
        <taxon>Spermatophyta</taxon>
        <taxon>Magnoliopsida</taxon>
        <taxon>eudicotyledons</taxon>
        <taxon>Gunneridae</taxon>
        <taxon>Pentapetalae</taxon>
        <taxon>asterids</taxon>
        <taxon>Ericales</taxon>
        <taxon>Theaceae</taxon>
        <taxon>Camellia</taxon>
    </lineage>
</organism>
<dbReference type="Gene3D" id="1.20.1280.20">
    <property type="entry name" value="HscB, C-terminal domain"/>
    <property type="match status" value="1"/>
</dbReference>
<evidence type="ECO:0000313" key="4">
    <source>
        <dbReference type="EMBL" id="THG14466.1"/>
    </source>
</evidence>
<dbReference type="InterPro" id="IPR036869">
    <property type="entry name" value="J_dom_sf"/>
</dbReference>
<dbReference type="SUPFAM" id="SSF46565">
    <property type="entry name" value="Chaperone J-domain"/>
    <property type="match status" value="1"/>
</dbReference>
<reference evidence="4 5" key="1">
    <citation type="journal article" date="2018" name="Proc. Natl. Acad. Sci. U.S.A.">
        <title>Draft genome sequence of Camellia sinensis var. sinensis provides insights into the evolution of the tea genome and tea quality.</title>
        <authorList>
            <person name="Wei C."/>
            <person name="Yang H."/>
            <person name="Wang S."/>
            <person name="Zhao J."/>
            <person name="Liu C."/>
            <person name="Gao L."/>
            <person name="Xia E."/>
            <person name="Lu Y."/>
            <person name="Tai Y."/>
            <person name="She G."/>
            <person name="Sun J."/>
            <person name="Cao H."/>
            <person name="Tong W."/>
            <person name="Gao Q."/>
            <person name="Li Y."/>
            <person name="Deng W."/>
            <person name="Jiang X."/>
            <person name="Wang W."/>
            <person name="Chen Q."/>
            <person name="Zhang S."/>
            <person name="Li H."/>
            <person name="Wu J."/>
            <person name="Wang P."/>
            <person name="Li P."/>
            <person name="Shi C."/>
            <person name="Zheng F."/>
            <person name="Jian J."/>
            <person name="Huang B."/>
            <person name="Shan D."/>
            <person name="Shi M."/>
            <person name="Fang C."/>
            <person name="Yue Y."/>
            <person name="Li F."/>
            <person name="Li D."/>
            <person name="Wei S."/>
            <person name="Han B."/>
            <person name="Jiang C."/>
            <person name="Yin Y."/>
            <person name="Xia T."/>
            <person name="Zhang Z."/>
            <person name="Bennetzen J.L."/>
            <person name="Zhao S."/>
            <person name="Wan X."/>
        </authorList>
    </citation>
    <scope>NUCLEOTIDE SEQUENCE [LARGE SCALE GENOMIC DNA]</scope>
    <source>
        <strain evidence="5">cv. Shuchazao</strain>
        <tissue evidence="4">Leaf</tissue>
    </source>
</reference>
<evidence type="ECO:0000313" key="5">
    <source>
        <dbReference type="Proteomes" id="UP000306102"/>
    </source>
</evidence>
<evidence type="ECO:0000259" key="3">
    <source>
        <dbReference type="PROSITE" id="PS50076"/>
    </source>
</evidence>
<gene>
    <name evidence="4" type="ORF">TEA_024011</name>
</gene>
<dbReference type="PANTHER" id="PTHR14021">
    <property type="entry name" value="IRON-SULFUR CLUSTER CO-CHAPERONE PROTEIN HSCB"/>
    <property type="match status" value="1"/>
</dbReference>
<comment type="similarity">
    <text evidence="1">Belongs to the HscB family.</text>
</comment>
<dbReference type="PROSITE" id="PS50076">
    <property type="entry name" value="DNAJ_2"/>
    <property type="match status" value="1"/>
</dbReference>
<dbReference type="STRING" id="542762.A0A4S4EFA7"/>
<accession>A0A4S4EFA7</accession>
<dbReference type="InterPro" id="IPR004640">
    <property type="entry name" value="HscB"/>
</dbReference>
<dbReference type="Gene3D" id="1.10.287.110">
    <property type="entry name" value="DnaJ domain"/>
    <property type="match status" value="1"/>
</dbReference>
<evidence type="ECO:0000256" key="2">
    <source>
        <dbReference type="ARBA" id="ARBA00023186"/>
    </source>
</evidence>
<dbReference type="Proteomes" id="UP000306102">
    <property type="component" value="Unassembled WGS sequence"/>
</dbReference>
<dbReference type="GO" id="GO:0051259">
    <property type="term" value="P:protein complex oligomerization"/>
    <property type="evidence" value="ECO:0007669"/>
    <property type="project" value="InterPro"/>
</dbReference>
<dbReference type="InterPro" id="IPR009073">
    <property type="entry name" value="HscB_oligo_C"/>
</dbReference>
<protein>
    <recommendedName>
        <fullName evidence="3">J domain-containing protein</fullName>
    </recommendedName>
</protein>
<dbReference type="GO" id="GO:0044571">
    <property type="term" value="P:[2Fe-2S] cluster assembly"/>
    <property type="evidence" value="ECO:0007669"/>
    <property type="project" value="InterPro"/>
</dbReference>
<dbReference type="GO" id="GO:0001671">
    <property type="term" value="F:ATPase activator activity"/>
    <property type="evidence" value="ECO:0007669"/>
    <property type="project" value="InterPro"/>
</dbReference>
<dbReference type="AlphaFoldDB" id="A0A4S4EFA7"/>
<dbReference type="FunFam" id="1.10.287.110:FF:000082">
    <property type="entry name" value="Iron-sulfur cluster co-chaperone protein HscB, mitochondrial"/>
    <property type="match status" value="1"/>
</dbReference>
<dbReference type="SMART" id="SM00271">
    <property type="entry name" value="DnaJ"/>
    <property type="match status" value="1"/>
</dbReference>
<dbReference type="SUPFAM" id="SSF47144">
    <property type="entry name" value="HSC20 (HSCB), C-terminal oligomerisation domain"/>
    <property type="match status" value="1"/>
</dbReference>
<proteinExistence type="inferred from homology"/>
<dbReference type="Pfam" id="PF07743">
    <property type="entry name" value="HSCB_C"/>
    <property type="match status" value="1"/>
</dbReference>
<dbReference type="InterPro" id="IPR036386">
    <property type="entry name" value="HscB_C_sf"/>
</dbReference>
<dbReference type="CDD" id="cd06257">
    <property type="entry name" value="DnaJ"/>
    <property type="match status" value="1"/>
</dbReference>
<dbReference type="InterPro" id="IPR001623">
    <property type="entry name" value="DnaJ_domain"/>
</dbReference>
<keyword evidence="2" id="KW-0143">Chaperone</keyword>
<feature type="domain" description="J" evidence="3">
    <location>
        <begin position="109"/>
        <end position="181"/>
    </location>
</feature>
<evidence type="ECO:0000256" key="1">
    <source>
        <dbReference type="ARBA" id="ARBA00010476"/>
    </source>
</evidence>
<name>A0A4S4EFA7_CAMSN</name>